<reference evidence="1 2" key="1">
    <citation type="journal article" date="2015" name="Genome Announc.">
        <title>Expanding the biotechnology potential of lactobacilli through comparative genomics of 213 strains and associated genera.</title>
        <authorList>
            <person name="Sun Z."/>
            <person name="Harris H.M."/>
            <person name="McCann A."/>
            <person name="Guo C."/>
            <person name="Argimon S."/>
            <person name="Zhang W."/>
            <person name="Yang X."/>
            <person name="Jeffery I.B."/>
            <person name="Cooney J.C."/>
            <person name="Kagawa T.F."/>
            <person name="Liu W."/>
            <person name="Song Y."/>
            <person name="Salvetti E."/>
            <person name="Wrobel A."/>
            <person name="Rasinkangas P."/>
            <person name="Parkhill J."/>
            <person name="Rea M.C."/>
            <person name="O'Sullivan O."/>
            <person name="Ritari J."/>
            <person name="Douillard F.P."/>
            <person name="Paul Ross R."/>
            <person name="Yang R."/>
            <person name="Briner A.E."/>
            <person name="Felis G.E."/>
            <person name="de Vos W.M."/>
            <person name="Barrangou R."/>
            <person name="Klaenhammer T.R."/>
            <person name="Caufield P.W."/>
            <person name="Cui Y."/>
            <person name="Zhang H."/>
            <person name="O'Toole P.W."/>
        </authorList>
    </citation>
    <scope>NUCLEOTIDE SEQUENCE [LARGE SCALE GENOMIC DNA]</scope>
    <source>
        <strain evidence="1 2">DSM 20515</strain>
    </source>
</reference>
<evidence type="ECO:0000313" key="2">
    <source>
        <dbReference type="Proteomes" id="UP000051845"/>
    </source>
</evidence>
<dbReference type="AlphaFoldDB" id="A0A0R2B6A0"/>
<comment type="caution">
    <text evidence="1">The sequence shown here is derived from an EMBL/GenBank/DDBJ whole genome shotgun (WGS) entry which is preliminary data.</text>
</comment>
<evidence type="ECO:0008006" key="3">
    <source>
        <dbReference type="Google" id="ProtNLM"/>
    </source>
</evidence>
<dbReference type="InterPro" id="IPR050624">
    <property type="entry name" value="HTH-type_Tx_Regulator"/>
</dbReference>
<sequence>MFHIKDDIRAQRSAQLLYNGLMTLLDTKHFNQITVSDLSRESTVGRTIFYRHFDDTIDILTWQCTKHMRDALTNYVAAFKPNDETSSLLRYVLTSILSPKNVKAWETLLEIERLDIIYNVFIQNAHIVLECYEQIGLYHPNDDYTYFVSTRVGFLTGILNGWLHSGKQQTVDEILAIVLRQHQEVIASELLF</sequence>
<name>A0A0R2B6A0_SECCO</name>
<dbReference type="InterPro" id="IPR009057">
    <property type="entry name" value="Homeodomain-like_sf"/>
</dbReference>
<dbReference type="Gene3D" id="1.10.357.10">
    <property type="entry name" value="Tetracycline Repressor, domain 2"/>
    <property type="match status" value="1"/>
</dbReference>
<protein>
    <recommendedName>
        <fullName evidence="3">HTH tetR-type domain-containing protein</fullName>
    </recommendedName>
</protein>
<dbReference type="Proteomes" id="UP000051845">
    <property type="component" value="Unassembled WGS sequence"/>
</dbReference>
<organism evidence="1 2">
    <name type="scientific">Secundilactobacillus collinoides DSM 20515 = JCM 1123</name>
    <dbReference type="NCBI Taxonomy" id="1423733"/>
    <lineage>
        <taxon>Bacteria</taxon>
        <taxon>Bacillati</taxon>
        <taxon>Bacillota</taxon>
        <taxon>Bacilli</taxon>
        <taxon>Lactobacillales</taxon>
        <taxon>Lactobacillaceae</taxon>
        <taxon>Secundilactobacillus</taxon>
    </lineage>
</organism>
<proteinExistence type="predicted"/>
<dbReference type="STRING" id="33960.TY91_10315"/>
<dbReference type="PANTHER" id="PTHR43479">
    <property type="entry name" value="ACREF/ENVCD OPERON REPRESSOR-RELATED"/>
    <property type="match status" value="1"/>
</dbReference>
<evidence type="ECO:0000313" key="1">
    <source>
        <dbReference type="EMBL" id="KRM74895.1"/>
    </source>
</evidence>
<accession>A0A0R2B6A0</accession>
<gene>
    <name evidence="1" type="ORF">FC82_GL002839</name>
</gene>
<dbReference type="PANTHER" id="PTHR43479:SF7">
    <property type="entry name" value="TETR-FAMILY TRANSCRIPTIONAL REGULATOR"/>
    <property type="match status" value="1"/>
</dbReference>
<dbReference type="RefSeq" id="WP_056997071.1">
    <property type="nucleotide sequence ID" value="NZ_AYYR01000067.1"/>
</dbReference>
<dbReference type="PATRIC" id="fig|1423733.4.peg.2964"/>
<dbReference type="SUPFAM" id="SSF46689">
    <property type="entry name" value="Homeodomain-like"/>
    <property type="match status" value="1"/>
</dbReference>
<dbReference type="EMBL" id="AYYR01000067">
    <property type="protein sequence ID" value="KRM74895.1"/>
    <property type="molecule type" value="Genomic_DNA"/>
</dbReference>